<keyword evidence="2" id="KW-1185">Reference proteome</keyword>
<sequence>MKIIEKIKNSFFFSQFEVNQYTKRRTNSNNGHNKSSNYYETNYHDGVYLNLHSENNKSQKSIKKLMKDRTLKV</sequence>
<accession>A0A137PBL4</accession>
<evidence type="ECO:0000313" key="1">
    <source>
        <dbReference type="EMBL" id="KXN72390.1"/>
    </source>
</evidence>
<dbReference type="EMBL" id="KQ964454">
    <property type="protein sequence ID" value="KXN72390.1"/>
    <property type="molecule type" value="Genomic_DNA"/>
</dbReference>
<gene>
    <name evidence="1" type="ORF">CONCODRAFT_77834</name>
</gene>
<organism evidence="1 2">
    <name type="scientific">Conidiobolus coronatus (strain ATCC 28846 / CBS 209.66 / NRRL 28638)</name>
    <name type="common">Delacroixia coronata</name>
    <dbReference type="NCBI Taxonomy" id="796925"/>
    <lineage>
        <taxon>Eukaryota</taxon>
        <taxon>Fungi</taxon>
        <taxon>Fungi incertae sedis</taxon>
        <taxon>Zoopagomycota</taxon>
        <taxon>Entomophthoromycotina</taxon>
        <taxon>Entomophthoromycetes</taxon>
        <taxon>Entomophthorales</taxon>
        <taxon>Ancylistaceae</taxon>
        <taxon>Conidiobolus</taxon>
    </lineage>
</organism>
<reference evidence="1 2" key="1">
    <citation type="journal article" date="2015" name="Genome Biol. Evol.">
        <title>Phylogenomic analyses indicate that early fungi evolved digesting cell walls of algal ancestors of land plants.</title>
        <authorList>
            <person name="Chang Y."/>
            <person name="Wang S."/>
            <person name="Sekimoto S."/>
            <person name="Aerts A.L."/>
            <person name="Choi C."/>
            <person name="Clum A."/>
            <person name="LaButti K.M."/>
            <person name="Lindquist E.A."/>
            <person name="Yee Ngan C."/>
            <person name="Ohm R.A."/>
            <person name="Salamov A.A."/>
            <person name="Grigoriev I.V."/>
            <person name="Spatafora J.W."/>
            <person name="Berbee M.L."/>
        </authorList>
    </citation>
    <scope>NUCLEOTIDE SEQUENCE [LARGE SCALE GENOMIC DNA]</scope>
    <source>
        <strain evidence="1 2">NRRL 28638</strain>
    </source>
</reference>
<dbReference type="AlphaFoldDB" id="A0A137PBL4"/>
<proteinExistence type="predicted"/>
<dbReference type="Proteomes" id="UP000070444">
    <property type="component" value="Unassembled WGS sequence"/>
</dbReference>
<protein>
    <submittedName>
        <fullName evidence="1">Uncharacterized protein</fullName>
    </submittedName>
</protein>
<evidence type="ECO:0000313" key="2">
    <source>
        <dbReference type="Proteomes" id="UP000070444"/>
    </source>
</evidence>
<name>A0A137PBL4_CONC2</name>